<evidence type="ECO:0000313" key="2">
    <source>
        <dbReference type="EMBL" id="SPC85846.1"/>
    </source>
</evidence>
<feature type="compositionally biased region" description="Low complexity" evidence="1">
    <location>
        <begin position="153"/>
        <end position="173"/>
    </location>
</feature>
<accession>A0A2N9HF52</accession>
<reference evidence="3" key="1">
    <citation type="submission" date="2018-02" db="EMBL/GenBank/DDBJ databases">
        <authorList>
            <person name="Cohen D.B."/>
            <person name="Kent A.D."/>
        </authorList>
    </citation>
    <scope>NUCLEOTIDE SEQUENCE</scope>
</reference>
<dbReference type="AlphaFoldDB" id="A0A2N9HF52"/>
<evidence type="ECO:0000256" key="1">
    <source>
        <dbReference type="SAM" id="MobiDB-lite"/>
    </source>
</evidence>
<proteinExistence type="predicted"/>
<dbReference type="EMBL" id="OIVN01003310">
    <property type="protein sequence ID" value="SPD10204.1"/>
    <property type="molecule type" value="Genomic_DNA"/>
</dbReference>
<dbReference type="Pfam" id="PF14223">
    <property type="entry name" value="Retrotran_gag_2"/>
    <property type="match status" value="1"/>
</dbReference>
<evidence type="ECO:0000313" key="3">
    <source>
        <dbReference type="EMBL" id="SPD10204.1"/>
    </source>
</evidence>
<gene>
    <name evidence="2" type="ORF">FSB_LOCUS13728</name>
    <name evidence="3" type="ORF">FSB_LOCUS38086</name>
</gene>
<dbReference type="EMBL" id="OIVN01000805">
    <property type="protein sequence ID" value="SPC85846.1"/>
    <property type="molecule type" value="Genomic_DNA"/>
</dbReference>
<name>A0A2N9HF52_FAGSY</name>
<organism evidence="3">
    <name type="scientific">Fagus sylvatica</name>
    <name type="common">Beechnut</name>
    <dbReference type="NCBI Taxonomy" id="28930"/>
    <lineage>
        <taxon>Eukaryota</taxon>
        <taxon>Viridiplantae</taxon>
        <taxon>Streptophyta</taxon>
        <taxon>Embryophyta</taxon>
        <taxon>Tracheophyta</taxon>
        <taxon>Spermatophyta</taxon>
        <taxon>Magnoliopsida</taxon>
        <taxon>eudicotyledons</taxon>
        <taxon>Gunneridae</taxon>
        <taxon>Pentapetalae</taxon>
        <taxon>rosids</taxon>
        <taxon>fabids</taxon>
        <taxon>Fagales</taxon>
        <taxon>Fagaceae</taxon>
        <taxon>Fagus</taxon>
    </lineage>
</organism>
<dbReference type="PANTHER" id="PTHR47481">
    <property type="match status" value="1"/>
</dbReference>
<sequence>MLLNAPPPPKVWNTLERMFTAHSRALSMNIHYQLATLNKGDSSVANYFHKFTQLTNTLAAVDQPLLPHEALSFLLAGLGSKYDSLVTSVKTQLHPMSLEDLYGHMLGHELRIAQNQPTVDLSNVSANFTNKGSSTRGGRGNCLPSNSNYTHVGGRSNFNSNRGRGRGRQNFSSNRPVCQVCQKQGHVAL</sequence>
<protein>
    <submittedName>
        <fullName evidence="3">Uncharacterized protein</fullName>
    </submittedName>
</protein>
<feature type="region of interest" description="Disordered" evidence="1">
    <location>
        <begin position="130"/>
        <end position="173"/>
    </location>
</feature>
<dbReference type="PANTHER" id="PTHR47481:SF10">
    <property type="entry name" value="COPIA-LIKE POLYPROTEIN_RETROTRANSPOSON"/>
    <property type="match status" value="1"/>
</dbReference>